<organism evidence="4">
    <name type="scientific">Anisakis simplex</name>
    <name type="common">Herring worm</name>
    <dbReference type="NCBI Taxonomy" id="6269"/>
    <lineage>
        <taxon>Eukaryota</taxon>
        <taxon>Metazoa</taxon>
        <taxon>Ecdysozoa</taxon>
        <taxon>Nematoda</taxon>
        <taxon>Chromadorea</taxon>
        <taxon>Rhabditida</taxon>
        <taxon>Spirurina</taxon>
        <taxon>Ascaridomorpha</taxon>
        <taxon>Ascaridoidea</taxon>
        <taxon>Anisakidae</taxon>
        <taxon>Anisakis</taxon>
        <taxon>Anisakis simplex complex</taxon>
    </lineage>
</organism>
<accession>A0A158PPI5</accession>
<keyword evidence="1" id="KW-0812">Transmembrane</keyword>
<feature type="transmembrane region" description="Helical" evidence="1">
    <location>
        <begin position="118"/>
        <end position="139"/>
    </location>
</feature>
<dbReference type="OrthoDB" id="5796705at2759"/>
<evidence type="ECO:0000313" key="4">
    <source>
        <dbReference type="WBParaSite" id="ASIM_0001476001-mRNA-1"/>
    </source>
</evidence>
<keyword evidence="1" id="KW-0472">Membrane</keyword>
<feature type="transmembrane region" description="Helical" evidence="1">
    <location>
        <begin position="163"/>
        <end position="187"/>
    </location>
</feature>
<sequence>MYVQLSVYIVEAINYGIDRRSHVFGWSRENHNLERAEPLVPVMFLVTSFDRLLSLVAPMSYFKNGFRLQIIQITVSHGIVAALVIEAWIETLPDIEPNKDNVCWTSDGMRASHVAEFFYIRVVTSMLSVVLYIIAYLLLRIKTAKTEHFGQAQRIFEERQRQLTLTMLISCFFTIVLYVIPVTAIFINDSISVPVLNSFINWYAILSGDTNCLVIILIIYFKQPDIAKAIKSVLRRPFTQVKSFNQSGVITVS</sequence>
<gene>
    <name evidence="2" type="ORF">ASIM_LOCUS14170</name>
</gene>
<dbReference type="Gene3D" id="1.20.1070.10">
    <property type="entry name" value="Rhodopsin 7-helix transmembrane proteins"/>
    <property type="match status" value="1"/>
</dbReference>
<reference evidence="2 3" key="2">
    <citation type="submission" date="2018-11" db="EMBL/GenBank/DDBJ databases">
        <authorList>
            <consortium name="Pathogen Informatics"/>
        </authorList>
    </citation>
    <scope>NUCLEOTIDE SEQUENCE [LARGE SCALE GENOMIC DNA]</scope>
</reference>
<name>A0A158PPI5_ANISI</name>
<proteinExistence type="predicted"/>
<evidence type="ECO:0000256" key="1">
    <source>
        <dbReference type="SAM" id="Phobius"/>
    </source>
</evidence>
<evidence type="ECO:0000313" key="2">
    <source>
        <dbReference type="EMBL" id="VDK51675.1"/>
    </source>
</evidence>
<keyword evidence="3" id="KW-1185">Reference proteome</keyword>
<evidence type="ECO:0000313" key="3">
    <source>
        <dbReference type="Proteomes" id="UP000267096"/>
    </source>
</evidence>
<dbReference type="EMBL" id="UYRR01031644">
    <property type="protein sequence ID" value="VDK51675.1"/>
    <property type="molecule type" value="Genomic_DNA"/>
</dbReference>
<feature type="transmembrane region" description="Helical" evidence="1">
    <location>
        <begin position="70"/>
        <end position="89"/>
    </location>
</feature>
<feature type="transmembrane region" description="Helical" evidence="1">
    <location>
        <begin position="199"/>
        <end position="221"/>
    </location>
</feature>
<dbReference type="SUPFAM" id="SSF81321">
    <property type="entry name" value="Family A G protein-coupled receptor-like"/>
    <property type="match status" value="1"/>
</dbReference>
<protein>
    <submittedName>
        <fullName evidence="4">G_PROTEIN_RECEP_F1_2 domain-containing protein</fullName>
    </submittedName>
</protein>
<dbReference type="Proteomes" id="UP000267096">
    <property type="component" value="Unassembled WGS sequence"/>
</dbReference>
<dbReference type="WBParaSite" id="ASIM_0001476001-mRNA-1">
    <property type="protein sequence ID" value="ASIM_0001476001-mRNA-1"/>
    <property type="gene ID" value="ASIM_0001476001"/>
</dbReference>
<dbReference type="AlphaFoldDB" id="A0A158PPI5"/>
<reference evidence="4" key="1">
    <citation type="submission" date="2016-04" db="UniProtKB">
        <authorList>
            <consortium name="WormBaseParasite"/>
        </authorList>
    </citation>
    <scope>IDENTIFICATION</scope>
</reference>
<keyword evidence="1" id="KW-1133">Transmembrane helix</keyword>